<dbReference type="InterPro" id="IPR050897">
    <property type="entry name" value="SMAUG/VTS1_RNA-bind"/>
</dbReference>
<feature type="region of interest" description="Disordered" evidence="4">
    <location>
        <begin position="244"/>
        <end position="300"/>
    </location>
</feature>
<keyword evidence="7" id="KW-1185">Reference proteome</keyword>
<protein>
    <recommendedName>
        <fullName evidence="5">SAM domain-containing protein</fullName>
    </recommendedName>
</protein>
<dbReference type="Pfam" id="PF07647">
    <property type="entry name" value="SAM_2"/>
    <property type="match status" value="1"/>
</dbReference>
<proteinExistence type="predicted"/>
<feature type="compositionally biased region" description="Low complexity" evidence="4">
    <location>
        <begin position="343"/>
        <end position="365"/>
    </location>
</feature>
<dbReference type="Proteomes" id="UP001648503">
    <property type="component" value="Unassembled WGS sequence"/>
</dbReference>
<feature type="domain" description="SAM" evidence="5">
    <location>
        <begin position="512"/>
        <end position="573"/>
    </location>
</feature>
<evidence type="ECO:0000256" key="4">
    <source>
        <dbReference type="SAM" id="MobiDB-lite"/>
    </source>
</evidence>
<sequence>MASSHQRPLSDMPLIPSTATLRRPASENLELQQAFRSKAAAAASVSARPSSEVLSATYKSPEAEAIDRWFEDLSYYERTLEQMTRAKLDDHFREELRAIEKWFNVLSDPERTTALYTLLQNTTQVQIRFFVTVLQQMTPRDQLAGPLSPTQTASTAALQPTKAPPVPIVSIPSPMTHPDSEGSTEDDFVSVNKMALARNSRRLYDRHSATFSDDKFTQVLGSTRLSRDSLDFGEEFASSRYMAPSAGSANSAPNVKRISTSSSGSGRTSSAIGSSSVRPKTPVDDPVMSANWSVGGTPAVSERTTSLNIGVVPPRIGARTTSNQSPLLPGSHTPLESGFTAFRPTLSPSRPLSPGHGSSSSHLAVSSNPAALGDYPPVSPLRTSLSMVSGVHPNGIPTMGSTFPTPLDMSVGAPSGWTTAATEDPITQEWNKGGDAAPLGANNPSTSTVDHAVAGGVSLGTSVPVSGTMSYATSEFSDDGGDYDHGDLRSRGGVGGPHHKEKGKIPESVDLEAIKDIPSWLRSLRLHKYTPIFENDNWRAMILLSEEDLIQRGVAALGARRKMMKVFELVRKELDA</sequence>
<feature type="compositionally biased region" description="Low complexity" evidence="4">
    <location>
        <begin position="244"/>
        <end position="276"/>
    </location>
</feature>
<evidence type="ECO:0000313" key="6">
    <source>
        <dbReference type="EMBL" id="KAH6586082.1"/>
    </source>
</evidence>
<keyword evidence="2" id="KW-0963">Cytoplasm</keyword>
<accession>A0ABQ8ETE8</accession>
<comment type="caution">
    <text evidence="6">The sequence shown here is derived from an EMBL/GenBank/DDBJ whole genome shotgun (WGS) entry which is preliminary data.</text>
</comment>
<keyword evidence="3" id="KW-0694">RNA-binding</keyword>
<dbReference type="Pfam" id="PF25479">
    <property type="entry name" value="Vts1"/>
    <property type="match status" value="1"/>
</dbReference>
<evidence type="ECO:0000256" key="3">
    <source>
        <dbReference type="ARBA" id="ARBA00022884"/>
    </source>
</evidence>
<dbReference type="InterPro" id="IPR001660">
    <property type="entry name" value="SAM"/>
</dbReference>
<evidence type="ECO:0000313" key="7">
    <source>
        <dbReference type="Proteomes" id="UP001648503"/>
    </source>
</evidence>
<dbReference type="SMART" id="SM00454">
    <property type="entry name" value="SAM"/>
    <property type="match status" value="1"/>
</dbReference>
<dbReference type="PANTHER" id="PTHR12515:SF5">
    <property type="entry name" value="PROTEIN SMAUG"/>
    <property type="match status" value="1"/>
</dbReference>
<feature type="region of interest" description="Disordered" evidence="4">
    <location>
        <begin position="313"/>
        <end position="365"/>
    </location>
</feature>
<evidence type="ECO:0000256" key="2">
    <source>
        <dbReference type="ARBA" id="ARBA00022490"/>
    </source>
</evidence>
<dbReference type="SUPFAM" id="SSF47769">
    <property type="entry name" value="SAM/Pointed domain"/>
    <property type="match status" value="1"/>
</dbReference>
<reference evidence="6 7" key="1">
    <citation type="submission" date="2021-02" db="EMBL/GenBank/DDBJ databases">
        <title>Variation within the Batrachochytrium salamandrivorans European outbreak.</title>
        <authorList>
            <person name="Kelly M."/>
            <person name="Pasmans F."/>
            <person name="Shea T.P."/>
            <person name="Munoz J.F."/>
            <person name="Carranza S."/>
            <person name="Cuomo C.A."/>
            <person name="Martel A."/>
        </authorList>
    </citation>
    <scope>NUCLEOTIDE SEQUENCE [LARGE SCALE GENOMIC DNA]</scope>
    <source>
        <strain evidence="6 7">AMFP18/2</strain>
    </source>
</reference>
<gene>
    <name evidence="6" type="ORF">BASA50_000787</name>
</gene>
<organism evidence="6 7">
    <name type="scientific">Batrachochytrium salamandrivorans</name>
    <dbReference type="NCBI Taxonomy" id="1357716"/>
    <lineage>
        <taxon>Eukaryota</taxon>
        <taxon>Fungi</taxon>
        <taxon>Fungi incertae sedis</taxon>
        <taxon>Chytridiomycota</taxon>
        <taxon>Chytridiomycota incertae sedis</taxon>
        <taxon>Chytridiomycetes</taxon>
        <taxon>Rhizophydiales</taxon>
        <taxon>Rhizophydiales incertae sedis</taxon>
        <taxon>Batrachochytrium</taxon>
    </lineage>
</organism>
<feature type="compositionally biased region" description="Polar residues" evidence="4">
    <location>
        <begin position="148"/>
        <end position="158"/>
    </location>
</feature>
<evidence type="ECO:0000256" key="1">
    <source>
        <dbReference type="ARBA" id="ARBA00004496"/>
    </source>
</evidence>
<dbReference type="InterPro" id="IPR057327">
    <property type="entry name" value="Vts1_dom"/>
</dbReference>
<name>A0ABQ8ETE8_9FUNG</name>
<comment type="subcellular location">
    <subcellularLocation>
        <location evidence="1">Cytoplasm</location>
    </subcellularLocation>
</comment>
<dbReference type="InterPro" id="IPR013761">
    <property type="entry name" value="SAM/pointed_sf"/>
</dbReference>
<dbReference type="PROSITE" id="PS50105">
    <property type="entry name" value="SAM_DOMAIN"/>
    <property type="match status" value="1"/>
</dbReference>
<dbReference type="EMBL" id="JAFCIX010000576">
    <property type="protein sequence ID" value="KAH6586082.1"/>
    <property type="molecule type" value="Genomic_DNA"/>
</dbReference>
<feature type="region of interest" description="Disordered" evidence="4">
    <location>
        <begin position="143"/>
        <end position="167"/>
    </location>
</feature>
<dbReference type="PANTHER" id="PTHR12515">
    <property type="entry name" value="STERILE ALPHA MOTIF DOMAIN CONTAINING PROTEIN 4-RELATED"/>
    <property type="match status" value="1"/>
</dbReference>
<dbReference type="Gene3D" id="1.10.150.50">
    <property type="entry name" value="Transcription Factor, Ets-1"/>
    <property type="match status" value="1"/>
</dbReference>
<evidence type="ECO:0000259" key="5">
    <source>
        <dbReference type="PROSITE" id="PS50105"/>
    </source>
</evidence>